<reference evidence="1 2" key="1">
    <citation type="submission" date="2019-07" db="EMBL/GenBank/DDBJ databases">
        <title>Whole genome shotgun sequence of Aneurinibacillus danicus NBRC 102444.</title>
        <authorList>
            <person name="Hosoyama A."/>
            <person name="Uohara A."/>
            <person name="Ohji S."/>
            <person name="Ichikawa N."/>
        </authorList>
    </citation>
    <scope>NUCLEOTIDE SEQUENCE [LARGE SCALE GENOMIC DNA]</scope>
    <source>
        <strain evidence="1 2">NBRC 102444</strain>
    </source>
</reference>
<protein>
    <recommendedName>
        <fullName evidence="3">YycC family protein</fullName>
    </recommendedName>
</protein>
<dbReference type="RefSeq" id="WP_146812186.1">
    <property type="nucleotide sequence ID" value="NZ_BJXX01000199.1"/>
</dbReference>
<dbReference type="OrthoDB" id="2357473at2"/>
<accession>A0A511VCA3</accession>
<evidence type="ECO:0000313" key="1">
    <source>
        <dbReference type="EMBL" id="GEN36545.1"/>
    </source>
</evidence>
<dbReference type="InterPro" id="IPR025550">
    <property type="entry name" value="YycC"/>
</dbReference>
<sequence>MRPNPISLETAKILSEKLNVPIEQIMHMPQHILLQKLTEVANQEDKDKE</sequence>
<proteinExistence type="predicted"/>
<evidence type="ECO:0000313" key="2">
    <source>
        <dbReference type="Proteomes" id="UP000321157"/>
    </source>
</evidence>
<dbReference type="AlphaFoldDB" id="A0A511VCA3"/>
<dbReference type="Pfam" id="PF14174">
    <property type="entry name" value="YycC"/>
    <property type="match status" value="1"/>
</dbReference>
<name>A0A511VCA3_9BACL</name>
<comment type="caution">
    <text evidence="1">The sequence shown here is derived from an EMBL/GenBank/DDBJ whole genome shotgun (WGS) entry which is preliminary data.</text>
</comment>
<dbReference type="EMBL" id="BJXX01000199">
    <property type="protein sequence ID" value="GEN36545.1"/>
    <property type="molecule type" value="Genomic_DNA"/>
</dbReference>
<organism evidence="1 2">
    <name type="scientific">Aneurinibacillus danicus</name>
    <dbReference type="NCBI Taxonomy" id="267746"/>
    <lineage>
        <taxon>Bacteria</taxon>
        <taxon>Bacillati</taxon>
        <taxon>Bacillota</taxon>
        <taxon>Bacilli</taxon>
        <taxon>Bacillales</taxon>
        <taxon>Paenibacillaceae</taxon>
        <taxon>Aneurinibacillus group</taxon>
        <taxon>Aneurinibacillus</taxon>
    </lineage>
</organism>
<keyword evidence="2" id="KW-1185">Reference proteome</keyword>
<evidence type="ECO:0008006" key="3">
    <source>
        <dbReference type="Google" id="ProtNLM"/>
    </source>
</evidence>
<gene>
    <name evidence="1" type="primary">yycC</name>
    <name evidence="1" type="ORF">ADA01nite_40050</name>
</gene>
<dbReference type="Proteomes" id="UP000321157">
    <property type="component" value="Unassembled WGS sequence"/>
</dbReference>